<dbReference type="EMBL" id="CCKQ01007256">
    <property type="protein sequence ID" value="CDW78621.1"/>
    <property type="molecule type" value="Genomic_DNA"/>
</dbReference>
<sequence>MGAEDIANLIKEINEVNNRQYIQQLNWPEIEKHLINRIDRQVSIKISFFYNCSFLGQYFSDKFFQWVYVESMKILEQQINYDFYQSRWIALNITLLSKLYSSNKLTPEQSQQLIDFAKEYALLIPDKYQNISRREVTQGNDFATITFHLKNLGITDMPEVYVYLENQLLNFCDSLNKVSLMLLIQSFGIGYIHSQTLFFWVTEKLYAKSNSLSDLKLHELAIFISCLSKFWVFQASSNFLDSIKERVREFIEVDQSNQIDYYIFQLLKIHNSIIQLPELSEEKEKLESLLLQIVDESVGMNRRCYLLFSLINNNKYEVAQKYFDKYIKNQLGFDPERDKQMTEQMKKLAIYDLRLIYYCISHFNVVHKNYTDLEYNTALLGAMKDLKPNQQIINISDFSARASEIIKAFVKQYNLEMIEELDVGLYFIDIYIPEKNIAVEVQGLQHFCWRQNIQNAKSMAKQRYLKALGFEVVYINVLDMASTRDYNLLDSMVQNAIKNHLESQ</sequence>
<dbReference type="OrthoDB" id="10630245at2759"/>
<dbReference type="Gene3D" id="3.40.960.10">
    <property type="entry name" value="VSR Endonuclease"/>
    <property type="match status" value="1"/>
</dbReference>
<organism evidence="1 2">
    <name type="scientific">Stylonychia lemnae</name>
    <name type="common">Ciliate</name>
    <dbReference type="NCBI Taxonomy" id="5949"/>
    <lineage>
        <taxon>Eukaryota</taxon>
        <taxon>Sar</taxon>
        <taxon>Alveolata</taxon>
        <taxon>Ciliophora</taxon>
        <taxon>Intramacronucleata</taxon>
        <taxon>Spirotrichea</taxon>
        <taxon>Stichotrichia</taxon>
        <taxon>Sporadotrichida</taxon>
        <taxon>Oxytrichidae</taxon>
        <taxon>Stylonychinae</taxon>
        <taxon>Stylonychia</taxon>
    </lineage>
</organism>
<proteinExistence type="predicted"/>
<protein>
    <recommendedName>
        <fullName evidence="3">RAP domain-containing protein</fullName>
    </recommendedName>
</protein>
<evidence type="ECO:0008006" key="3">
    <source>
        <dbReference type="Google" id="ProtNLM"/>
    </source>
</evidence>
<dbReference type="Proteomes" id="UP000039865">
    <property type="component" value="Unassembled WGS sequence"/>
</dbReference>
<evidence type="ECO:0000313" key="2">
    <source>
        <dbReference type="Proteomes" id="UP000039865"/>
    </source>
</evidence>
<dbReference type="AlphaFoldDB" id="A0A078A9Q7"/>
<reference evidence="1 2" key="1">
    <citation type="submission" date="2014-06" db="EMBL/GenBank/DDBJ databases">
        <authorList>
            <person name="Swart Estienne"/>
        </authorList>
    </citation>
    <scope>NUCLEOTIDE SEQUENCE [LARGE SCALE GENOMIC DNA]</scope>
    <source>
        <strain evidence="1 2">130c</strain>
    </source>
</reference>
<evidence type="ECO:0000313" key="1">
    <source>
        <dbReference type="EMBL" id="CDW78621.1"/>
    </source>
</evidence>
<accession>A0A078A9Q7</accession>
<gene>
    <name evidence="1" type="primary">Contig9577.g10250</name>
    <name evidence="1" type="ORF">STYLEM_7602</name>
</gene>
<dbReference type="InParanoid" id="A0A078A9Q7"/>
<name>A0A078A9Q7_STYLE</name>
<keyword evidence="2" id="KW-1185">Reference proteome</keyword>